<dbReference type="STRING" id="512399.A8709_27770"/>
<dbReference type="Pfam" id="PF14398">
    <property type="entry name" value="ATPgrasp_YheCD"/>
    <property type="match status" value="1"/>
</dbReference>
<dbReference type="GO" id="GO:0046872">
    <property type="term" value="F:metal ion binding"/>
    <property type="evidence" value="ECO:0007669"/>
    <property type="project" value="InterPro"/>
</dbReference>
<dbReference type="InterPro" id="IPR011761">
    <property type="entry name" value="ATP-grasp"/>
</dbReference>
<comment type="caution">
    <text evidence="3">The sequence shown here is derived from an EMBL/GenBank/DDBJ whole genome shotgun (WGS) entry which is preliminary data.</text>
</comment>
<name>A0A1C0ZUA0_9BACL</name>
<dbReference type="SUPFAM" id="SSF56059">
    <property type="entry name" value="Glutathione synthetase ATP-binding domain-like"/>
    <property type="match status" value="1"/>
</dbReference>
<feature type="domain" description="ATP-grasp" evidence="2">
    <location>
        <begin position="215"/>
        <end position="453"/>
    </location>
</feature>
<evidence type="ECO:0000313" key="4">
    <source>
        <dbReference type="Proteomes" id="UP000093309"/>
    </source>
</evidence>
<dbReference type="EMBL" id="LYPC01000027">
    <property type="protein sequence ID" value="OCT11676.1"/>
    <property type="molecule type" value="Genomic_DNA"/>
</dbReference>
<dbReference type="Gene3D" id="3.30.470.20">
    <property type="entry name" value="ATP-grasp fold, B domain"/>
    <property type="match status" value="1"/>
</dbReference>
<evidence type="ECO:0000313" key="3">
    <source>
        <dbReference type="EMBL" id="OCT11676.1"/>
    </source>
</evidence>
<dbReference type="PROSITE" id="PS50975">
    <property type="entry name" value="ATP_GRASP"/>
    <property type="match status" value="1"/>
</dbReference>
<dbReference type="RefSeq" id="WP_065855258.1">
    <property type="nucleotide sequence ID" value="NZ_LYPC01000027.1"/>
</dbReference>
<keyword evidence="1" id="KW-0547">Nucleotide-binding</keyword>
<sequence>MTRTKVGVSIQSTSIYLDDRTVVLSEAIARKWKVPSNQMITMRFGSSKQDVKVVTAAVSNSLRLDPSLASKIGLQQGARLNLHYKPTSNIMSIGPLIGVMISRVNTSSPSRPFGAITTFCKELTNACEQIGASVCFFPPREMRPNATSIAAYSYANGSWIKSTFPIPNVIYNRLTSRKYENMANVQQFMKDVKTRYGTEIFNEKYLNKTEVFEALRKESSLHTYLPESYLFKNFQMLKSMASRHSVLFLKPITGSLGNGIIRIRREGGGEAYTAHSTSLAGVRKQTFPSLLATFQSISGKLKTQRFQIQQGLDLITTDGNPIDFRALVQRGETGKWEITSIVGRIAGAQHFVSNLARGGSLSTVPAALAKAGFSTATRNSIKQRLRKASLDIAKGIETQIPSHFGELGIDLAVDRSGRVWLLEVNSKPSKDDNTALNTDTNKNKIRPSVRTLVKYARFLAKH</sequence>
<evidence type="ECO:0000256" key="1">
    <source>
        <dbReference type="PROSITE-ProRule" id="PRU00409"/>
    </source>
</evidence>
<keyword evidence="1" id="KW-0067">ATP-binding</keyword>
<evidence type="ECO:0000259" key="2">
    <source>
        <dbReference type="PROSITE" id="PS50975"/>
    </source>
</evidence>
<organism evidence="3 4">
    <name type="scientific">Paenibacillus pectinilyticus</name>
    <dbReference type="NCBI Taxonomy" id="512399"/>
    <lineage>
        <taxon>Bacteria</taxon>
        <taxon>Bacillati</taxon>
        <taxon>Bacillota</taxon>
        <taxon>Bacilli</taxon>
        <taxon>Bacillales</taxon>
        <taxon>Paenibacillaceae</taxon>
        <taxon>Paenibacillus</taxon>
    </lineage>
</organism>
<gene>
    <name evidence="3" type="ORF">A8709_27770</name>
</gene>
<dbReference type="InterPro" id="IPR026838">
    <property type="entry name" value="YheC/D"/>
</dbReference>
<dbReference type="OrthoDB" id="7869153at2"/>
<dbReference type="Proteomes" id="UP000093309">
    <property type="component" value="Unassembled WGS sequence"/>
</dbReference>
<dbReference type="GO" id="GO:0005524">
    <property type="term" value="F:ATP binding"/>
    <property type="evidence" value="ECO:0007669"/>
    <property type="project" value="UniProtKB-UniRule"/>
</dbReference>
<protein>
    <recommendedName>
        <fullName evidence="2">ATP-grasp domain-containing protein</fullName>
    </recommendedName>
</protein>
<keyword evidence="4" id="KW-1185">Reference proteome</keyword>
<reference evidence="4" key="1">
    <citation type="submission" date="2016-05" db="EMBL/GenBank/DDBJ databases">
        <title>Paenibacillus oryzae. sp. nov., isolated from the rice root.</title>
        <authorList>
            <person name="Zhang J."/>
            <person name="Zhang X."/>
        </authorList>
    </citation>
    <scope>NUCLEOTIDE SEQUENCE [LARGE SCALE GENOMIC DNA]</scope>
    <source>
        <strain evidence="4">KCTC13222</strain>
    </source>
</reference>
<proteinExistence type="predicted"/>
<accession>A0A1C0ZUA0</accession>
<dbReference type="AlphaFoldDB" id="A0A1C0ZUA0"/>